<keyword evidence="5 6" id="KW-0408">Iron</keyword>
<evidence type="ECO:0000256" key="2">
    <source>
        <dbReference type="ARBA" id="ARBA00022617"/>
    </source>
</evidence>
<dbReference type="Pfam" id="PF13442">
    <property type="entry name" value="Cytochrome_CBB3"/>
    <property type="match status" value="2"/>
</dbReference>
<comment type="caution">
    <text evidence="8">The sequence shown here is derived from an EMBL/GenBank/DDBJ whole genome shotgun (WGS) entry which is preliminary data.</text>
</comment>
<evidence type="ECO:0000256" key="1">
    <source>
        <dbReference type="ARBA" id="ARBA00022448"/>
    </source>
</evidence>
<protein>
    <submittedName>
        <fullName evidence="8">Cbb3-type cytochrome c oxidase subunit III</fullName>
    </submittedName>
</protein>
<keyword evidence="9" id="KW-1185">Reference proteome</keyword>
<evidence type="ECO:0000256" key="6">
    <source>
        <dbReference type="PROSITE-ProRule" id="PRU00433"/>
    </source>
</evidence>
<reference evidence="8 9" key="1">
    <citation type="submission" date="2018-08" db="EMBL/GenBank/DDBJ databases">
        <title>Genomic Encyclopedia of Type Strains, Phase III (KMG-III): the genomes of soil and plant-associated and newly described type strains.</title>
        <authorList>
            <person name="Whitman W."/>
        </authorList>
    </citation>
    <scope>NUCLEOTIDE SEQUENCE [LARGE SCALE GENOMIC DNA]</scope>
    <source>
        <strain evidence="8 9">325-5</strain>
    </source>
</reference>
<evidence type="ECO:0000313" key="8">
    <source>
        <dbReference type="EMBL" id="REE80306.1"/>
    </source>
</evidence>
<keyword evidence="2 6" id="KW-0349">Heme</keyword>
<keyword evidence="4" id="KW-0249">Electron transport</keyword>
<evidence type="ECO:0000256" key="5">
    <source>
        <dbReference type="ARBA" id="ARBA00023004"/>
    </source>
</evidence>
<dbReference type="InterPro" id="IPR036909">
    <property type="entry name" value="Cyt_c-like_dom_sf"/>
</dbReference>
<dbReference type="GO" id="GO:0046872">
    <property type="term" value="F:metal ion binding"/>
    <property type="evidence" value="ECO:0007669"/>
    <property type="project" value="UniProtKB-KW"/>
</dbReference>
<dbReference type="SUPFAM" id="SSF46626">
    <property type="entry name" value="Cytochrome c"/>
    <property type="match status" value="2"/>
</dbReference>
<dbReference type="RefSeq" id="WP_115880633.1">
    <property type="nucleotide sequence ID" value="NZ_QTTQ01000011.1"/>
</dbReference>
<keyword evidence="3 6" id="KW-0479">Metal-binding</keyword>
<dbReference type="GO" id="GO:0009055">
    <property type="term" value="F:electron transfer activity"/>
    <property type="evidence" value="ECO:0007669"/>
    <property type="project" value="InterPro"/>
</dbReference>
<dbReference type="InterPro" id="IPR009056">
    <property type="entry name" value="Cyt_c-like_dom"/>
</dbReference>
<evidence type="ECO:0000256" key="4">
    <source>
        <dbReference type="ARBA" id="ARBA00022982"/>
    </source>
</evidence>
<evidence type="ECO:0000259" key="7">
    <source>
        <dbReference type="PROSITE" id="PS51007"/>
    </source>
</evidence>
<gene>
    <name evidence="8" type="ORF">BX611_1948</name>
</gene>
<proteinExistence type="predicted"/>
<evidence type="ECO:0000313" key="9">
    <source>
        <dbReference type="Proteomes" id="UP000256429"/>
    </source>
</evidence>
<accession>A0A3D9RT49</accession>
<organism evidence="8 9">
    <name type="scientific">Lutibacter oceani</name>
    <dbReference type="NCBI Taxonomy" id="1853311"/>
    <lineage>
        <taxon>Bacteria</taxon>
        <taxon>Pseudomonadati</taxon>
        <taxon>Bacteroidota</taxon>
        <taxon>Flavobacteriia</taxon>
        <taxon>Flavobacteriales</taxon>
        <taxon>Flavobacteriaceae</taxon>
        <taxon>Lutibacter</taxon>
    </lineage>
</organism>
<feature type="domain" description="Cytochrome c" evidence="7">
    <location>
        <begin position="41"/>
        <end position="117"/>
    </location>
</feature>
<dbReference type="PROSITE" id="PS51007">
    <property type="entry name" value="CYTC"/>
    <property type="match status" value="2"/>
</dbReference>
<name>A0A3D9RT49_9FLAO</name>
<dbReference type="Proteomes" id="UP000256429">
    <property type="component" value="Unassembled WGS sequence"/>
</dbReference>
<dbReference type="Gene3D" id="1.10.760.10">
    <property type="entry name" value="Cytochrome c-like domain"/>
    <property type="match status" value="2"/>
</dbReference>
<evidence type="ECO:0000256" key="3">
    <source>
        <dbReference type="ARBA" id="ARBA00022723"/>
    </source>
</evidence>
<dbReference type="AlphaFoldDB" id="A0A3D9RT49"/>
<dbReference type="InterPro" id="IPR051811">
    <property type="entry name" value="Cytochrome_c550/c551-like"/>
</dbReference>
<dbReference type="EMBL" id="QTTQ01000011">
    <property type="protein sequence ID" value="REE80306.1"/>
    <property type="molecule type" value="Genomic_DNA"/>
</dbReference>
<feature type="domain" description="Cytochrome c" evidence="7">
    <location>
        <begin position="127"/>
        <end position="211"/>
    </location>
</feature>
<dbReference type="PANTHER" id="PTHR37823">
    <property type="entry name" value="CYTOCHROME C-553-LIKE"/>
    <property type="match status" value="1"/>
</dbReference>
<dbReference type="OrthoDB" id="9811395at2"/>
<sequence>MKTKMNIGFGLLLTILIMLAYGFQSNNSKIATNNYQPIKKELKITGSELFQNNCAVCHGSERQGNLPTFPSLVDINQKLSKDHISELLKTGRNIMPNFSHLSDSERKAIVGFLYGESTESAIVTEVSSIEQGKNLFVANCAQCHEPDVENSNSPKQMQWGMKPPLLNGVNNWVNISQFKQILNMGPCYMPSFEAMENKNKEDIYAYLSTLKSSAQNSNYRMRRGCGCGMGMR</sequence>
<dbReference type="GO" id="GO:0020037">
    <property type="term" value="F:heme binding"/>
    <property type="evidence" value="ECO:0007669"/>
    <property type="project" value="InterPro"/>
</dbReference>
<keyword evidence="1" id="KW-0813">Transport</keyword>